<keyword evidence="4 11" id="KW-0547">Nucleotide-binding</keyword>
<feature type="binding site" evidence="11">
    <location>
        <position position="686"/>
    </location>
    <ligand>
        <name>Zn(2+)</name>
        <dbReference type="ChEBI" id="CHEBI:29105"/>
    </ligand>
</feature>
<dbReference type="PROSITE" id="PS50860">
    <property type="entry name" value="AA_TRNA_LIGASE_II_ALA"/>
    <property type="match status" value="1"/>
</dbReference>
<reference evidence="14 15" key="1">
    <citation type="submission" date="2023-06" db="EMBL/GenBank/DDBJ databases">
        <authorList>
            <person name="Yushchuk O."/>
            <person name="Binda E."/>
            <person name="Ruckert-Reed C."/>
            <person name="Fedorenko V."/>
            <person name="Kalinowski J."/>
            <person name="Marinelli F."/>
        </authorList>
    </citation>
    <scope>NUCLEOTIDE SEQUENCE [LARGE SCALE GENOMIC DNA]</scope>
    <source>
        <strain evidence="14 15">NRRL 3884</strain>
    </source>
</reference>
<keyword evidence="11" id="KW-0862">Zinc</keyword>
<keyword evidence="11" id="KW-0963">Cytoplasm</keyword>
<evidence type="ECO:0000256" key="2">
    <source>
        <dbReference type="ARBA" id="ARBA00022555"/>
    </source>
</evidence>
<keyword evidence="3 11" id="KW-0436">Ligase</keyword>
<dbReference type="Pfam" id="PF02272">
    <property type="entry name" value="DHHA1"/>
    <property type="match status" value="1"/>
</dbReference>
<keyword evidence="11" id="KW-0479">Metal-binding</keyword>
<comment type="domain">
    <text evidence="11">Consists of three domains; the N-terminal catalytic domain, the editing domain and the C-terminal C-Ala domain. The editing domain removes incorrectly charged amino acids, while the C-Ala domain, along with tRNA(Ala), serves as a bridge to cooperatively bring together the editing and aminoacylation centers thus stimulating deacylation of misacylated tRNAs.</text>
</comment>
<comment type="catalytic activity">
    <reaction evidence="10 11">
        <text>tRNA(Ala) + L-alanine + ATP = L-alanyl-tRNA(Ala) + AMP + diphosphate</text>
        <dbReference type="Rhea" id="RHEA:12540"/>
        <dbReference type="Rhea" id="RHEA-COMP:9657"/>
        <dbReference type="Rhea" id="RHEA-COMP:9923"/>
        <dbReference type="ChEBI" id="CHEBI:30616"/>
        <dbReference type="ChEBI" id="CHEBI:33019"/>
        <dbReference type="ChEBI" id="CHEBI:57972"/>
        <dbReference type="ChEBI" id="CHEBI:78442"/>
        <dbReference type="ChEBI" id="CHEBI:78497"/>
        <dbReference type="ChEBI" id="CHEBI:456215"/>
        <dbReference type="EC" id="6.1.1.7"/>
    </reaction>
</comment>
<dbReference type="EMBL" id="CP126980">
    <property type="protein sequence ID" value="WIM94712.1"/>
    <property type="molecule type" value="Genomic_DNA"/>
</dbReference>
<dbReference type="CDD" id="cd00673">
    <property type="entry name" value="AlaRS_core"/>
    <property type="match status" value="1"/>
</dbReference>
<name>A0ABY8WBJ0_9ACTN</name>
<dbReference type="Gene3D" id="3.10.310.40">
    <property type="match status" value="1"/>
</dbReference>
<keyword evidence="15" id="KW-1185">Reference proteome</keyword>
<comment type="similarity">
    <text evidence="1 11">Belongs to the class-II aminoacyl-tRNA synthetase family.</text>
</comment>
<evidence type="ECO:0000256" key="12">
    <source>
        <dbReference type="SAM" id="Coils"/>
    </source>
</evidence>
<dbReference type="InterPro" id="IPR018162">
    <property type="entry name" value="Ala-tRNA-ligase_IIc_anticod-bd"/>
</dbReference>
<keyword evidence="5 11" id="KW-0067">ATP-binding</keyword>
<dbReference type="Proteomes" id="UP001240150">
    <property type="component" value="Chromosome"/>
</dbReference>
<dbReference type="Gene3D" id="6.10.250.550">
    <property type="match status" value="1"/>
</dbReference>
<dbReference type="Gene3D" id="3.30.980.10">
    <property type="entry name" value="Threonyl-trna Synthetase, Chain A, domain 2"/>
    <property type="match status" value="1"/>
</dbReference>
<keyword evidence="8 11" id="KW-0030">Aminoacyl-tRNA synthetase</keyword>
<accession>A0ABY8WBJ0</accession>
<evidence type="ECO:0000256" key="5">
    <source>
        <dbReference type="ARBA" id="ARBA00022840"/>
    </source>
</evidence>
<dbReference type="RefSeq" id="WP_284915940.1">
    <property type="nucleotide sequence ID" value="NZ_CP126980.1"/>
</dbReference>
<comment type="subcellular location">
    <subcellularLocation>
        <location evidence="11">Cytoplasm</location>
    </subcellularLocation>
</comment>
<evidence type="ECO:0000256" key="1">
    <source>
        <dbReference type="ARBA" id="ARBA00008226"/>
    </source>
</evidence>
<keyword evidence="7 11" id="KW-0648">Protein biosynthesis</keyword>
<dbReference type="SUPFAM" id="SSF101353">
    <property type="entry name" value="Putative anticodon-binding domain of alanyl-tRNA synthetase (AlaRS)"/>
    <property type="match status" value="1"/>
</dbReference>
<evidence type="ECO:0000313" key="14">
    <source>
        <dbReference type="EMBL" id="WIM94712.1"/>
    </source>
</evidence>
<organism evidence="14 15">
    <name type="scientific">Actinoplanes oblitus</name>
    <dbReference type="NCBI Taxonomy" id="3040509"/>
    <lineage>
        <taxon>Bacteria</taxon>
        <taxon>Bacillati</taxon>
        <taxon>Actinomycetota</taxon>
        <taxon>Actinomycetes</taxon>
        <taxon>Micromonosporales</taxon>
        <taxon>Micromonosporaceae</taxon>
        <taxon>Actinoplanes</taxon>
    </lineage>
</organism>
<feature type="domain" description="Alanyl-transfer RNA synthetases family profile" evidence="13">
    <location>
        <begin position="1"/>
        <end position="725"/>
    </location>
</feature>
<sequence length="893" mass="96867">MKTAEVKRRFLAHFEANGHTVVPSAPLPAIDDPNLLFINAGMVQFVPFFLGQRTPPYQRAASVQKCIRTPDIDEVGKTSRHGTFFQMNGNFSFGDYFKAGAIPLAWELSTKPVEQGGFGLDPEKIWATVYLDDDEAIEIWKQTGLPAERIVRRGKKDNFWSMGIPGPAGPCSELYYDRGPDYGKEGGPEVDEDRYLEFWNLVFMQHEITDVTSKEEFRIVGDLPKQNIDTGMGLERIASILQGVDNLYEIDEVRPILSRAAEMTGKKYGAHSGHAANQSHPDDVRLRVIADHVRTALMLIGDGIVPSNEGRGYVLRRIMRRAIRAIRLLGWQGPAFTELLPIARDCMSPSYPELAEEFGRISTYAYQEEETFLGTLRSGTTILDTAISETKTSGGRQLSGDKAFQLHDTYGFPIDLTLEIAQEQGLSVDQEGFRRLMADQRARAKADAAARKTGHADLSAYRSALDAGGNVEFTGYQEISRESRVRALITDRGRVEVAGEGDFVELVLDTTPFYAEGGGQQADTGVIKVGSGQLEIVDVQQPIPGLIVHKARVIRGEVREGESGLAEIDVTRRKAISRSHTATHLVHQTMRNFLGESATQAGSLNAPGRLRFDFHTPGAVNPSVLFDVEQQINEVLLRDLEVHAFVTSQEEARRLGAMALFGEKYGDEVRVVEVGDYARELCGGTHVSRSGQLGLVKILTESSIGSGVRRVEALVGIDAFGFLAKEHLLVSRLADLFRVPGDQVADRVEQTVTALRDAEKELEKLRAQMVLAGASALVDQAKDLRGVAYVGTEAPEGAGGNDVRTLAQDIRGKFDPARPAVVAVTARSGGKATLIVAINAAAKGRGLSAGDLVRGALSGRGGGNADLAQGGGVPAAEAPNLLAAVEKALTEAS</sequence>
<evidence type="ECO:0000256" key="4">
    <source>
        <dbReference type="ARBA" id="ARBA00022741"/>
    </source>
</evidence>
<dbReference type="Pfam" id="PF07973">
    <property type="entry name" value="tRNA_SAD"/>
    <property type="match status" value="1"/>
</dbReference>
<dbReference type="EC" id="6.1.1.7" evidence="11"/>
<keyword evidence="6 11" id="KW-0694">RNA-binding</keyword>
<dbReference type="InterPro" id="IPR002318">
    <property type="entry name" value="Ala-tRNA-lgiase_IIc"/>
</dbReference>
<evidence type="ECO:0000256" key="6">
    <source>
        <dbReference type="ARBA" id="ARBA00022884"/>
    </source>
</evidence>
<evidence type="ECO:0000313" key="15">
    <source>
        <dbReference type="Proteomes" id="UP001240150"/>
    </source>
</evidence>
<dbReference type="PANTHER" id="PTHR11777">
    <property type="entry name" value="ALANYL-TRNA SYNTHETASE"/>
    <property type="match status" value="1"/>
</dbReference>
<dbReference type="InterPro" id="IPR018163">
    <property type="entry name" value="Thr/Ala-tRNA-synth_IIc_edit"/>
</dbReference>
<gene>
    <name evidence="11 14" type="primary">alaS</name>
    <name evidence="14" type="ORF">ACTOB_006758</name>
</gene>
<dbReference type="PANTHER" id="PTHR11777:SF9">
    <property type="entry name" value="ALANINE--TRNA LIGASE, CYTOPLASMIC"/>
    <property type="match status" value="1"/>
</dbReference>
<keyword evidence="2 11" id="KW-0820">tRNA-binding</keyword>
<evidence type="ECO:0000256" key="10">
    <source>
        <dbReference type="ARBA" id="ARBA00048300"/>
    </source>
</evidence>
<feature type="binding site" evidence="11">
    <location>
        <position position="580"/>
    </location>
    <ligand>
        <name>Zn(2+)</name>
        <dbReference type="ChEBI" id="CHEBI:29105"/>
    </ligand>
</feature>
<dbReference type="InterPro" id="IPR045864">
    <property type="entry name" value="aa-tRNA-synth_II/BPL/LPL"/>
</dbReference>
<dbReference type="InterPro" id="IPR009000">
    <property type="entry name" value="Transl_B-barrel_sf"/>
</dbReference>
<dbReference type="InterPro" id="IPR003156">
    <property type="entry name" value="DHHA1_dom"/>
</dbReference>
<feature type="binding site" evidence="11">
    <location>
        <position position="682"/>
    </location>
    <ligand>
        <name>Zn(2+)</name>
        <dbReference type="ChEBI" id="CHEBI:29105"/>
    </ligand>
</feature>
<dbReference type="SUPFAM" id="SSF55186">
    <property type="entry name" value="ThrRS/AlaRS common domain"/>
    <property type="match status" value="1"/>
</dbReference>
<comment type="cofactor">
    <cofactor evidence="11">
        <name>Zn(2+)</name>
        <dbReference type="ChEBI" id="CHEBI:29105"/>
    </cofactor>
    <text evidence="11">Binds 1 zinc ion per subunit.</text>
</comment>
<dbReference type="Gene3D" id="3.30.930.10">
    <property type="entry name" value="Bira Bifunctional Protein, Domain 2"/>
    <property type="match status" value="1"/>
</dbReference>
<evidence type="ECO:0000256" key="3">
    <source>
        <dbReference type="ARBA" id="ARBA00022598"/>
    </source>
</evidence>
<dbReference type="InterPro" id="IPR050058">
    <property type="entry name" value="Ala-tRNA_ligase"/>
</dbReference>
<evidence type="ECO:0000256" key="9">
    <source>
        <dbReference type="ARBA" id="ARBA00024779"/>
    </source>
</evidence>
<protein>
    <recommendedName>
        <fullName evidence="11">Alanine--tRNA ligase</fullName>
        <ecNumber evidence="11">6.1.1.7</ecNumber>
    </recommendedName>
    <alternativeName>
        <fullName evidence="11">Alanyl-tRNA synthetase</fullName>
        <shortName evidence="11">AlaRS</shortName>
    </alternativeName>
</protein>
<dbReference type="InterPro" id="IPR012947">
    <property type="entry name" value="tRNA_SAD"/>
</dbReference>
<feature type="coiled-coil region" evidence="12">
    <location>
        <begin position="745"/>
        <end position="775"/>
    </location>
</feature>
<dbReference type="InterPro" id="IPR023033">
    <property type="entry name" value="Ala_tRNA_ligase_euk/bac"/>
</dbReference>
<dbReference type="SUPFAM" id="SSF50447">
    <property type="entry name" value="Translation proteins"/>
    <property type="match status" value="1"/>
</dbReference>
<dbReference type="SUPFAM" id="SSF55681">
    <property type="entry name" value="Class II aaRS and biotin synthetases"/>
    <property type="match status" value="1"/>
</dbReference>
<dbReference type="Pfam" id="PF01411">
    <property type="entry name" value="tRNA-synt_2c"/>
    <property type="match status" value="1"/>
</dbReference>
<dbReference type="InterPro" id="IPR018164">
    <property type="entry name" value="Ala-tRNA-synth_IIc_N"/>
</dbReference>
<keyword evidence="12" id="KW-0175">Coiled coil</keyword>
<feature type="binding site" evidence="11">
    <location>
        <position position="584"/>
    </location>
    <ligand>
        <name>Zn(2+)</name>
        <dbReference type="ChEBI" id="CHEBI:29105"/>
    </ligand>
</feature>
<proteinExistence type="inferred from homology"/>
<evidence type="ECO:0000256" key="7">
    <source>
        <dbReference type="ARBA" id="ARBA00022917"/>
    </source>
</evidence>
<dbReference type="InterPro" id="IPR018165">
    <property type="entry name" value="Ala-tRNA-synth_IIc_core"/>
</dbReference>
<evidence type="ECO:0000259" key="13">
    <source>
        <dbReference type="PROSITE" id="PS50860"/>
    </source>
</evidence>
<dbReference type="GO" id="GO:0004813">
    <property type="term" value="F:alanine-tRNA ligase activity"/>
    <property type="evidence" value="ECO:0007669"/>
    <property type="project" value="UniProtKB-EC"/>
</dbReference>
<dbReference type="HAMAP" id="MF_00036_B">
    <property type="entry name" value="Ala_tRNA_synth_B"/>
    <property type="match status" value="1"/>
</dbReference>
<comment type="function">
    <text evidence="9 11">Catalyzes the attachment of alanine to tRNA(Ala) in a two-step reaction: alanine is first activated by ATP to form Ala-AMP and then transferred to the acceptor end of tRNA(Ala). Also edits incorrectly charged Ser-tRNA(Ala) and Gly-tRNA(Ala) via its editing domain.</text>
</comment>
<dbReference type="NCBIfam" id="TIGR00344">
    <property type="entry name" value="alaS"/>
    <property type="match status" value="1"/>
</dbReference>
<evidence type="ECO:0000256" key="8">
    <source>
        <dbReference type="ARBA" id="ARBA00023146"/>
    </source>
</evidence>
<evidence type="ECO:0000256" key="11">
    <source>
        <dbReference type="HAMAP-Rule" id="MF_00036"/>
    </source>
</evidence>
<dbReference type="Gene3D" id="2.40.30.130">
    <property type="match status" value="1"/>
</dbReference>
<dbReference type="SMART" id="SM00863">
    <property type="entry name" value="tRNA_SAD"/>
    <property type="match status" value="1"/>
</dbReference>
<dbReference type="PRINTS" id="PR00980">
    <property type="entry name" value="TRNASYNTHALA"/>
</dbReference>
<dbReference type="Gene3D" id="3.30.54.20">
    <property type="match status" value="1"/>
</dbReference>